<organism evidence="3 4">
    <name type="scientific">Coemansia javaensis</name>
    <dbReference type="NCBI Taxonomy" id="2761396"/>
    <lineage>
        <taxon>Eukaryota</taxon>
        <taxon>Fungi</taxon>
        <taxon>Fungi incertae sedis</taxon>
        <taxon>Zoopagomycota</taxon>
        <taxon>Kickxellomycotina</taxon>
        <taxon>Kickxellomycetes</taxon>
        <taxon>Kickxellales</taxon>
        <taxon>Kickxellaceae</taxon>
        <taxon>Coemansia</taxon>
    </lineage>
</organism>
<dbReference type="EMBL" id="JANBUL010000274">
    <property type="protein sequence ID" value="KAJ2777706.1"/>
    <property type="molecule type" value="Genomic_DNA"/>
</dbReference>
<protein>
    <submittedName>
        <fullName evidence="3">rRNA-binding ribosome biosynthesis protein</fullName>
    </submittedName>
</protein>
<dbReference type="SMART" id="SM00879">
    <property type="entry name" value="Brix"/>
    <property type="match status" value="1"/>
</dbReference>
<proteinExistence type="predicted"/>
<feature type="compositionally biased region" description="Low complexity" evidence="1">
    <location>
        <begin position="311"/>
        <end position="325"/>
    </location>
</feature>
<feature type="region of interest" description="Disordered" evidence="1">
    <location>
        <begin position="308"/>
        <end position="369"/>
    </location>
</feature>
<gene>
    <name evidence="3" type="primary">SSF1</name>
    <name evidence="3" type="ORF">H4R18_005017</name>
</gene>
<evidence type="ECO:0000256" key="1">
    <source>
        <dbReference type="SAM" id="MobiDB-lite"/>
    </source>
</evidence>
<dbReference type="Pfam" id="PF04427">
    <property type="entry name" value="Brix"/>
    <property type="match status" value="1"/>
</dbReference>
<feature type="compositionally biased region" description="Low complexity" evidence="1">
    <location>
        <begin position="340"/>
        <end position="354"/>
    </location>
</feature>
<feature type="region of interest" description="Disordered" evidence="1">
    <location>
        <begin position="384"/>
        <end position="447"/>
    </location>
</feature>
<reference evidence="3" key="1">
    <citation type="submission" date="2022-07" db="EMBL/GenBank/DDBJ databases">
        <title>Phylogenomic reconstructions and comparative analyses of Kickxellomycotina fungi.</title>
        <authorList>
            <person name="Reynolds N.K."/>
            <person name="Stajich J.E."/>
            <person name="Barry K."/>
            <person name="Grigoriev I.V."/>
            <person name="Crous P."/>
            <person name="Smith M.E."/>
        </authorList>
    </citation>
    <scope>NUCLEOTIDE SEQUENCE</scope>
    <source>
        <strain evidence="3">NBRC 105414</strain>
    </source>
</reference>
<accession>A0A9W8H9Z3</accession>
<keyword evidence="4" id="KW-1185">Reference proteome</keyword>
<dbReference type="AlphaFoldDB" id="A0A9W8H9Z3"/>
<dbReference type="InterPro" id="IPR045112">
    <property type="entry name" value="PPAN-like"/>
</dbReference>
<dbReference type="InterPro" id="IPR007109">
    <property type="entry name" value="Brix"/>
</dbReference>
<evidence type="ECO:0000313" key="3">
    <source>
        <dbReference type="EMBL" id="KAJ2777706.1"/>
    </source>
</evidence>
<feature type="compositionally biased region" description="Acidic residues" evidence="1">
    <location>
        <begin position="384"/>
        <end position="396"/>
    </location>
</feature>
<feature type="domain" description="Brix" evidence="2">
    <location>
        <begin position="23"/>
        <end position="286"/>
    </location>
</feature>
<dbReference type="Proteomes" id="UP001140217">
    <property type="component" value="Unassembled WGS sequence"/>
</dbReference>
<sequence length="447" mass="49384">MGHGRRKKRTHVVPTEDEIKAVPRSLVVKSGEVGRTVAALVADVRRVMEPNTAARLRERKTNRIKDYVAVSSQLSLSHIMLFSQTESGTNLRMGRFPHGPTLHFRVASYALAQDCLRLQKTPHTSQAEYNSAPLVILNNFNGEGKQFRLMTAMLQNMFPAINPATMRLSEARRVVLFNYDEESGAIDFRHYAIAVRPVGVTKGVKRVVMSKTAPSLAKFGDISEYVIQQAFASESDVEDGPDNSVTLAQDYVGRNNAKDELRAIRLLELGPRMELQLVKVEAGLCEGEVIYHSYITKTKEELELAEKRRQANLSRQAQRRQQQQANVERKKRAKEDSKNTARNNSNNNNESSAESGDESASDDQARPGAKRSLGRLAADDLGADAYDEDLFEDSGSDVEMAGGSDDGAEEDGARPPAKTAAKFSARKISARPAAKRPRTKAAGSKRK</sequence>
<comment type="caution">
    <text evidence="3">The sequence shown here is derived from an EMBL/GenBank/DDBJ whole genome shotgun (WGS) entry which is preliminary data.</text>
</comment>
<dbReference type="GO" id="GO:0006364">
    <property type="term" value="P:rRNA processing"/>
    <property type="evidence" value="ECO:0007669"/>
    <property type="project" value="InterPro"/>
</dbReference>
<dbReference type="OrthoDB" id="10261452at2759"/>
<dbReference type="GO" id="GO:0030687">
    <property type="term" value="C:preribosome, large subunit precursor"/>
    <property type="evidence" value="ECO:0007669"/>
    <property type="project" value="TreeGrafter"/>
</dbReference>
<dbReference type="PROSITE" id="PS50833">
    <property type="entry name" value="BRIX"/>
    <property type="match status" value="1"/>
</dbReference>
<evidence type="ECO:0000259" key="2">
    <source>
        <dbReference type="PROSITE" id="PS50833"/>
    </source>
</evidence>
<dbReference type="PANTHER" id="PTHR12661:SF5">
    <property type="entry name" value="SUPPRESSOR OF SWI4 1 HOMOLOG"/>
    <property type="match status" value="1"/>
</dbReference>
<evidence type="ECO:0000313" key="4">
    <source>
        <dbReference type="Proteomes" id="UP001140217"/>
    </source>
</evidence>
<dbReference type="GO" id="GO:0019843">
    <property type="term" value="F:rRNA binding"/>
    <property type="evidence" value="ECO:0007669"/>
    <property type="project" value="InterPro"/>
</dbReference>
<name>A0A9W8H9Z3_9FUNG</name>
<dbReference type="PANTHER" id="PTHR12661">
    <property type="entry name" value="PETER PAN-RELATED"/>
    <property type="match status" value="1"/>
</dbReference>
<dbReference type="GO" id="GO:0000027">
    <property type="term" value="P:ribosomal large subunit assembly"/>
    <property type="evidence" value="ECO:0007669"/>
    <property type="project" value="TreeGrafter"/>
</dbReference>
<feature type="compositionally biased region" description="Basic residues" evidence="1">
    <location>
        <begin position="424"/>
        <end position="447"/>
    </location>
</feature>